<keyword evidence="3" id="KW-1185">Reference proteome</keyword>
<gene>
    <name evidence="2" type="ORF">CRENPOLYSF1_540058</name>
</gene>
<keyword evidence="1" id="KW-0472">Membrane</keyword>
<reference evidence="3" key="1">
    <citation type="submission" date="2017-02" db="EMBL/GenBank/DDBJ databases">
        <authorList>
            <person name="Daims H."/>
        </authorList>
    </citation>
    <scope>NUCLEOTIDE SEQUENCE [LARGE SCALE GENOMIC DNA]</scope>
</reference>
<feature type="transmembrane region" description="Helical" evidence="1">
    <location>
        <begin position="12"/>
        <end position="36"/>
    </location>
</feature>
<keyword evidence="1" id="KW-0812">Transmembrane</keyword>
<protein>
    <submittedName>
        <fullName evidence="2">Uncharacterized protein</fullName>
    </submittedName>
</protein>
<feature type="transmembrane region" description="Helical" evidence="1">
    <location>
        <begin position="61"/>
        <end position="81"/>
    </location>
</feature>
<dbReference type="EMBL" id="FUKI01000131">
    <property type="protein sequence ID" value="SJM94495.1"/>
    <property type="molecule type" value="Genomic_DNA"/>
</dbReference>
<evidence type="ECO:0000313" key="2">
    <source>
        <dbReference type="EMBL" id="SJM94495.1"/>
    </source>
</evidence>
<proteinExistence type="predicted"/>
<dbReference type="AlphaFoldDB" id="A0A1R4HE28"/>
<evidence type="ECO:0000313" key="3">
    <source>
        <dbReference type="Proteomes" id="UP000195667"/>
    </source>
</evidence>
<keyword evidence="1" id="KW-1133">Transmembrane helix</keyword>
<dbReference type="RefSeq" id="WP_087144330.1">
    <property type="nucleotide sequence ID" value="NZ_FUKI01000131.1"/>
</dbReference>
<name>A0A1R4HE28_9GAMM</name>
<dbReference type="Proteomes" id="UP000195667">
    <property type="component" value="Unassembled WGS sequence"/>
</dbReference>
<sequence>MNTQKIKNRLVSFGWSFLCGSFVLSLFIIFLVPFLFNTKELVDATVSAIGLIRWRNYKGLLATYLGAFLFGCILAALGIVFGNSHSG</sequence>
<evidence type="ECO:0000256" key="1">
    <source>
        <dbReference type="SAM" id="Phobius"/>
    </source>
</evidence>
<organism evidence="2 3">
    <name type="scientific">Crenothrix polyspora</name>
    <dbReference type="NCBI Taxonomy" id="360316"/>
    <lineage>
        <taxon>Bacteria</taxon>
        <taxon>Pseudomonadati</taxon>
        <taxon>Pseudomonadota</taxon>
        <taxon>Gammaproteobacteria</taxon>
        <taxon>Methylococcales</taxon>
        <taxon>Crenotrichaceae</taxon>
        <taxon>Crenothrix</taxon>
    </lineage>
</organism>
<accession>A0A1R4HE28</accession>